<dbReference type="GO" id="GO:0060271">
    <property type="term" value="P:cilium assembly"/>
    <property type="evidence" value="ECO:0007669"/>
    <property type="project" value="TreeGrafter"/>
</dbReference>
<keyword evidence="7 9" id="KW-0175">Coiled coil</keyword>
<dbReference type="InterPro" id="IPR038774">
    <property type="entry name" value="CEP162-like"/>
</dbReference>
<organism evidence="10">
    <name type="scientific">Tetraselmis sp. GSL018</name>
    <dbReference type="NCBI Taxonomy" id="582737"/>
    <lineage>
        <taxon>Eukaryota</taxon>
        <taxon>Viridiplantae</taxon>
        <taxon>Chlorophyta</taxon>
        <taxon>core chlorophytes</taxon>
        <taxon>Chlorodendrophyceae</taxon>
        <taxon>Chlorodendrales</taxon>
        <taxon>Chlorodendraceae</taxon>
        <taxon>Tetraselmis</taxon>
    </lineage>
</organism>
<dbReference type="EMBL" id="GBEZ01020967">
    <property type="protein sequence ID" value="JAC65748.1"/>
    <property type="molecule type" value="Transcribed_RNA"/>
</dbReference>
<evidence type="ECO:0000256" key="8">
    <source>
        <dbReference type="ARBA" id="ARBA00023212"/>
    </source>
</evidence>
<dbReference type="PANTHER" id="PTHR34031">
    <property type="entry name" value="CENTROSOMAL PROTEIN OF 162 KDA"/>
    <property type="match status" value="1"/>
</dbReference>
<comment type="subcellular location">
    <subcellularLocation>
        <location evidence="1">Cytoplasm</location>
        <location evidence="1">Cytoskeleton</location>
        <location evidence="1">Microtubule organizing center</location>
        <location evidence="1">Centrosome</location>
        <location evidence="1">Centriole</location>
    </subcellularLocation>
</comment>
<evidence type="ECO:0000256" key="3">
    <source>
        <dbReference type="ARBA" id="ARBA00021406"/>
    </source>
</evidence>
<feature type="coiled-coil region" evidence="9">
    <location>
        <begin position="54"/>
        <end position="114"/>
    </location>
</feature>
<keyword evidence="8" id="KW-0206">Cytoskeleton</keyword>
<evidence type="ECO:0000256" key="2">
    <source>
        <dbReference type="ARBA" id="ARBA00009485"/>
    </source>
</evidence>
<evidence type="ECO:0000313" key="10">
    <source>
        <dbReference type="EMBL" id="JAC65748.1"/>
    </source>
</evidence>
<evidence type="ECO:0000256" key="4">
    <source>
        <dbReference type="ARBA" id="ARBA00022490"/>
    </source>
</evidence>
<accession>A0A061R1A8</accession>
<sequence>MQNLYEDHAARIQEVRHSVAREESARWSSRCEDAERALRAAESGIAFTPTAAQFRALERKISQLEEDEREKERRWQGVLDEAQEAHRAEAAMQRRQWEFAMQEKNMEIEEFRRELDGILSVARALAEQQQQHWG</sequence>
<reference evidence="10" key="1">
    <citation type="submission" date="2014-05" db="EMBL/GenBank/DDBJ databases">
        <title>The transcriptome of the halophilic microalga Tetraselmis sp. GSL018 isolated from the Great Salt Lake, Utah.</title>
        <authorList>
            <person name="Jinkerson R.E."/>
            <person name="D'Adamo S."/>
            <person name="Posewitz M.C."/>
        </authorList>
    </citation>
    <scope>NUCLEOTIDE SEQUENCE</scope>
    <source>
        <strain evidence="10">GSL018</strain>
    </source>
</reference>
<evidence type="ECO:0000256" key="9">
    <source>
        <dbReference type="SAM" id="Coils"/>
    </source>
</evidence>
<evidence type="ECO:0000256" key="7">
    <source>
        <dbReference type="ARBA" id="ARBA00023054"/>
    </source>
</evidence>
<keyword evidence="4" id="KW-0963">Cytoplasm</keyword>
<keyword evidence="5" id="KW-0493">Microtubule</keyword>
<dbReference type="GO" id="GO:0005879">
    <property type="term" value="C:axonemal microtubule"/>
    <property type="evidence" value="ECO:0007669"/>
    <property type="project" value="TreeGrafter"/>
</dbReference>
<evidence type="ECO:0000256" key="1">
    <source>
        <dbReference type="ARBA" id="ARBA00004114"/>
    </source>
</evidence>
<evidence type="ECO:0000256" key="5">
    <source>
        <dbReference type="ARBA" id="ARBA00022701"/>
    </source>
</evidence>
<comment type="similarity">
    <text evidence="2">Belongs to the CEP162 family.</text>
</comment>
<dbReference type="AlphaFoldDB" id="A0A061R1A8"/>
<name>A0A061R1A8_9CHLO</name>
<dbReference type="GO" id="GO:0005814">
    <property type="term" value="C:centriole"/>
    <property type="evidence" value="ECO:0007669"/>
    <property type="project" value="UniProtKB-SubCell"/>
</dbReference>
<proteinExistence type="inferred from homology"/>
<evidence type="ECO:0000256" key="6">
    <source>
        <dbReference type="ARBA" id="ARBA00022794"/>
    </source>
</evidence>
<gene>
    <name evidence="10" type="ORF">TSPGSL018_15348</name>
</gene>
<keyword evidence="6" id="KW-0970">Cilium biogenesis/degradation</keyword>
<feature type="non-terminal residue" evidence="10">
    <location>
        <position position="134"/>
    </location>
</feature>
<protein>
    <recommendedName>
        <fullName evidence="3">Centrosomal protein of 162 kDa</fullName>
    </recommendedName>
</protein>
<dbReference type="PANTHER" id="PTHR34031:SF1">
    <property type="entry name" value="CENTROSOMAL PROTEIN OF 162 KDA"/>
    <property type="match status" value="1"/>
</dbReference>